<evidence type="ECO:0000256" key="2">
    <source>
        <dbReference type="ARBA" id="ARBA00022771"/>
    </source>
</evidence>
<keyword evidence="7" id="KW-1185">Reference proteome</keyword>
<dbReference type="SUPFAM" id="SSF144232">
    <property type="entry name" value="HIT/MYND zinc finger-like"/>
    <property type="match status" value="1"/>
</dbReference>
<keyword evidence="2 4" id="KW-0863">Zinc-finger</keyword>
<proteinExistence type="predicted"/>
<dbReference type="Proteomes" id="UP000041254">
    <property type="component" value="Unassembled WGS sequence"/>
</dbReference>
<dbReference type="InterPro" id="IPR002893">
    <property type="entry name" value="Znf_MYND"/>
</dbReference>
<dbReference type="Gene3D" id="1.25.40.10">
    <property type="entry name" value="Tetratricopeptide repeat domain"/>
    <property type="match status" value="1"/>
</dbReference>
<gene>
    <name evidence="6" type="ORF">Vbra_11553</name>
</gene>
<dbReference type="Gene3D" id="6.10.140.2220">
    <property type="match status" value="1"/>
</dbReference>
<reference evidence="6 7" key="1">
    <citation type="submission" date="2014-11" db="EMBL/GenBank/DDBJ databases">
        <authorList>
            <person name="Zhu J."/>
            <person name="Qi W."/>
            <person name="Song R."/>
        </authorList>
    </citation>
    <scope>NUCLEOTIDE SEQUENCE [LARGE SCALE GENOMIC DNA]</scope>
</reference>
<evidence type="ECO:0000259" key="5">
    <source>
        <dbReference type="PROSITE" id="PS50865"/>
    </source>
</evidence>
<dbReference type="VEuPathDB" id="CryptoDB:Vbra_11553"/>
<dbReference type="InParanoid" id="A0A0G4EF92"/>
<dbReference type="PROSITE" id="PS50865">
    <property type="entry name" value="ZF_MYND_2"/>
    <property type="match status" value="1"/>
</dbReference>
<dbReference type="SUPFAM" id="SSF48452">
    <property type="entry name" value="TPR-like"/>
    <property type="match status" value="1"/>
</dbReference>
<dbReference type="OrthoDB" id="980994at2759"/>
<keyword evidence="3" id="KW-0862">Zinc</keyword>
<name>A0A0G4EF92_VITBC</name>
<dbReference type="AlphaFoldDB" id="A0A0G4EF92"/>
<evidence type="ECO:0000313" key="7">
    <source>
        <dbReference type="Proteomes" id="UP000041254"/>
    </source>
</evidence>
<feature type="domain" description="MYND-type" evidence="5">
    <location>
        <begin position="7"/>
        <end position="44"/>
    </location>
</feature>
<keyword evidence="1" id="KW-0479">Metal-binding</keyword>
<evidence type="ECO:0000256" key="4">
    <source>
        <dbReference type="PROSITE-ProRule" id="PRU00134"/>
    </source>
</evidence>
<dbReference type="GO" id="GO:0008270">
    <property type="term" value="F:zinc ion binding"/>
    <property type="evidence" value="ECO:0007669"/>
    <property type="project" value="UniProtKB-KW"/>
</dbReference>
<sequence length="246" mass="27926">MSTSGPCSVCGKSTQFRCSLCKSRYYCGSACQRQDWRSGHKEECSRDCEGSRETHATEIRSTSEGEVFGRSFMSSKPPHAQEAMEYIWDAFDCGVDTQGYIDRRRLAKKALKIDPNCADAHSTLGWCRMQLKKLYDEALVLMDRSIEAAYATEPGLREASQKEGVQLPWGIMENRPFLRAVHGKAMVLHKLGQVDPAIGECRKILKWNPSDNQGVRVLIYDWLKEKGAHREAEEFKTSWKNSWGGF</sequence>
<accession>A0A0G4EF92</accession>
<dbReference type="EMBL" id="CDMY01000218">
    <property type="protein sequence ID" value="CEL94405.1"/>
    <property type="molecule type" value="Genomic_DNA"/>
</dbReference>
<evidence type="ECO:0000256" key="1">
    <source>
        <dbReference type="ARBA" id="ARBA00022723"/>
    </source>
</evidence>
<evidence type="ECO:0000256" key="3">
    <source>
        <dbReference type="ARBA" id="ARBA00022833"/>
    </source>
</evidence>
<dbReference type="InterPro" id="IPR011990">
    <property type="entry name" value="TPR-like_helical_dom_sf"/>
</dbReference>
<protein>
    <recommendedName>
        <fullName evidence="5">MYND-type domain-containing protein</fullName>
    </recommendedName>
</protein>
<dbReference type="PROSITE" id="PS01360">
    <property type="entry name" value="ZF_MYND_1"/>
    <property type="match status" value="1"/>
</dbReference>
<dbReference type="Pfam" id="PF01753">
    <property type="entry name" value="zf-MYND"/>
    <property type="match status" value="1"/>
</dbReference>
<organism evidence="6 7">
    <name type="scientific">Vitrella brassicaformis (strain CCMP3155)</name>
    <dbReference type="NCBI Taxonomy" id="1169540"/>
    <lineage>
        <taxon>Eukaryota</taxon>
        <taxon>Sar</taxon>
        <taxon>Alveolata</taxon>
        <taxon>Colpodellida</taxon>
        <taxon>Vitrellaceae</taxon>
        <taxon>Vitrella</taxon>
    </lineage>
</organism>
<evidence type="ECO:0000313" key="6">
    <source>
        <dbReference type="EMBL" id="CEL94405.1"/>
    </source>
</evidence>